<accession>A0A8H7H503</accession>
<organism evidence="1 2">
    <name type="scientific">Rhizoctonia solani</name>
    <dbReference type="NCBI Taxonomy" id="456999"/>
    <lineage>
        <taxon>Eukaryota</taxon>
        <taxon>Fungi</taxon>
        <taxon>Dikarya</taxon>
        <taxon>Basidiomycota</taxon>
        <taxon>Agaricomycotina</taxon>
        <taxon>Agaricomycetes</taxon>
        <taxon>Cantharellales</taxon>
        <taxon>Ceratobasidiaceae</taxon>
        <taxon>Rhizoctonia</taxon>
    </lineage>
</organism>
<dbReference type="Proteomes" id="UP000650582">
    <property type="component" value="Unassembled WGS sequence"/>
</dbReference>
<dbReference type="EMBL" id="JACYCC010000040">
    <property type="protein sequence ID" value="KAF8677506.1"/>
    <property type="molecule type" value="Genomic_DNA"/>
</dbReference>
<dbReference type="SUPFAM" id="SSF52047">
    <property type="entry name" value="RNI-like"/>
    <property type="match status" value="1"/>
</dbReference>
<dbReference type="InterPro" id="IPR032675">
    <property type="entry name" value="LRR_dom_sf"/>
</dbReference>
<dbReference type="Gene3D" id="3.80.10.10">
    <property type="entry name" value="Ribonuclease Inhibitor"/>
    <property type="match status" value="1"/>
</dbReference>
<evidence type="ECO:0000313" key="1">
    <source>
        <dbReference type="EMBL" id="KAF8677506.1"/>
    </source>
</evidence>
<evidence type="ECO:0000313" key="2">
    <source>
        <dbReference type="Proteomes" id="UP000650582"/>
    </source>
</evidence>
<evidence type="ECO:0008006" key="3">
    <source>
        <dbReference type="Google" id="ProtNLM"/>
    </source>
</evidence>
<gene>
    <name evidence="1" type="ORF">RHS04_06062</name>
</gene>
<protein>
    <recommendedName>
        <fullName evidence="3">F-box domain-containing protein</fullName>
    </recommendedName>
</protein>
<reference evidence="1" key="1">
    <citation type="submission" date="2020-09" db="EMBL/GenBank/DDBJ databases">
        <title>Comparative genome analyses of four rice-infecting Rhizoctonia solani isolates reveal extensive enrichment of homogalacturonan modification genes.</title>
        <authorList>
            <person name="Lee D.-Y."/>
            <person name="Jeon J."/>
            <person name="Kim K.-T."/>
            <person name="Cheong K."/>
            <person name="Song H."/>
            <person name="Choi G."/>
            <person name="Ko J."/>
            <person name="Opiyo S.O."/>
            <person name="Zuo S."/>
            <person name="Madhav S."/>
            <person name="Lee Y.-H."/>
            <person name="Wang G.-L."/>
        </authorList>
    </citation>
    <scope>NUCLEOTIDE SEQUENCE</scope>
    <source>
        <strain evidence="1">AG1-IA YN-7</strain>
    </source>
</reference>
<sequence>MNAPNCSPHTAVKEWEEAGASLLAAFKKYADMCTGIVKLPTDGGSVEDLAPRIESILHTVHATISEGLPKATAILTRLQNKLASSISHSPEEIMVEIFTNFIFDDGGPDLFTIRPMDQRVWLIYDRLHTLRGVCSAWRDIIMDRGSLWSVIPMIRTRSHGEIAPYEFSLQRAGKGMLHLAVFHRCFVFWERDFTKLISEYGPQLRTINIILNNTHLETVRETVCTLLDHDLTGSLSGFSVALEELRFKHRKDSDHHDWDYTVPEFPREFDYLFPCDSPQHTSFALLLKSLVVFRIKNVLLHWEHISFSSQLTELHIQSIKLGYDDAIVPFVQTLSSAPELRVLKVIGVETFRNISKSPKVPALIPVELPKLQTLILYNLYFNTFKIVLRMIAPGKHRLSLGLDSASFETNQPPGVVADDFSNSHISGDEDMDVDGGDNPINISKLLNALGTTHVDKLRLEAPINTIRTLLRGLPALLTLELNRWIIDESIPEWSATKLDRYHDHDASPDFPHHLLPELESLHLTCLSIGSHSIQPFQKMVASYPLKRIGIEGNLWRASDNEYSEGATTSCESIGEDTGLVQWLKDNVPNVFVGRYDQAYNARWDTWQL</sequence>
<comment type="caution">
    <text evidence="1">The sequence shown here is derived from an EMBL/GenBank/DDBJ whole genome shotgun (WGS) entry which is preliminary data.</text>
</comment>
<name>A0A8H7H503_9AGAM</name>
<proteinExistence type="predicted"/>
<dbReference type="AlphaFoldDB" id="A0A8H7H503"/>